<dbReference type="AlphaFoldDB" id="A0A919VKB4"/>
<organism evidence="1 2">
    <name type="scientific">Winogradskya consettensis</name>
    <dbReference type="NCBI Taxonomy" id="113560"/>
    <lineage>
        <taxon>Bacteria</taxon>
        <taxon>Bacillati</taxon>
        <taxon>Actinomycetota</taxon>
        <taxon>Actinomycetes</taxon>
        <taxon>Micromonosporales</taxon>
        <taxon>Micromonosporaceae</taxon>
        <taxon>Winogradskya</taxon>
    </lineage>
</organism>
<gene>
    <name evidence="1" type="ORF">Aco04nite_14520</name>
</gene>
<reference evidence="1" key="1">
    <citation type="submission" date="2021-03" db="EMBL/GenBank/DDBJ databases">
        <title>Whole genome shotgun sequence of Actinoplanes consettensis NBRC 14913.</title>
        <authorList>
            <person name="Komaki H."/>
            <person name="Tamura T."/>
        </authorList>
    </citation>
    <scope>NUCLEOTIDE SEQUENCE</scope>
    <source>
        <strain evidence="1">NBRC 14913</strain>
    </source>
</reference>
<sequence>MIRREVFDQAEQIPALRAALAVAVALALACGGGGGVWRSGPFGAAASAPFAAIPPSPVRKVVHNLIVHNLSVIGPGPDAAGRGRRAGAASLSSRAALPGCSPGLLSRAALPGCSPGLLSRAGPLSWAAFPGVAALKGRRCTHRRRLGPIGPLLGLIASPTSA</sequence>
<evidence type="ECO:0000313" key="2">
    <source>
        <dbReference type="Proteomes" id="UP000680865"/>
    </source>
</evidence>
<dbReference type="Proteomes" id="UP000680865">
    <property type="component" value="Unassembled WGS sequence"/>
</dbReference>
<proteinExistence type="predicted"/>
<name>A0A919VKB4_9ACTN</name>
<accession>A0A919VKB4</accession>
<keyword evidence="2" id="KW-1185">Reference proteome</keyword>
<comment type="caution">
    <text evidence="1">The sequence shown here is derived from an EMBL/GenBank/DDBJ whole genome shotgun (WGS) entry which is preliminary data.</text>
</comment>
<dbReference type="EMBL" id="BOQP01000006">
    <property type="protein sequence ID" value="GIM69277.1"/>
    <property type="molecule type" value="Genomic_DNA"/>
</dbReference>
<dbReference type="PROSITE" id="PS51257">
    <property type="entry name" value="PROKAR_LIPOPROTEIN"/>
    <property type="match status" value="1"/>
</dbReference>
<protein>
    <submittedName>
        <fullName evidence="1">Uncharacterized protein</fullName>
    </submittedName>
</protein>
<evidence type="ECO:0000313" key="1">
    <source>
        <dbReference type="EMBL" id="GIM69277.1"/>
    </source>
</evidence>